<evidence type="ECO:0000256" key="3">
    <source>
        <dbReference type="ARBA" id="ARBA00022525"/>
    </source>
</evidence>
<dbReference type="InterPro" id="IPR000494">
    <property type="entry name" value="Rcpt_L-dom"/>
</dbReference>
<dbReference type="InterPro" id="IPR036941">
    <property type="entry name" value="Rcpt_L-dom_sf"/>
</dbReference>
<organism evidence="7 8">
    <name type="scientific">Polaribacter filamentus</name>
    <dbReference type="NCBI Taxonomy" id="53483"/>
    <lineage>
        <taxon>Bacteria</taxon>
        <taxon>Pseudomonadati</taxon>
        <taxon>Bacteroidota</taxon>
        <taxon>Flavobacteriia</taxon>
        <taxon>Flavobacteriales</taxon>
        <taxon>Flavobacteriaceae</taxon>
    </lineage>
</organism>
<dbReference type="PANTHER" id="PTHR31018:SF3">
    <property type="entry name" value="RECEPTOR PROTEIN-TYROSINE KINASE"/>
    <property type="match status" value="1"/>
</dbReference>
<dbReference type="PROSITE" id="PS51257">
    <property type="entry name" value="PROKAR_LIPOPROTEIN"/>
    <property type="match status" value="1"/>
</dbReference>
<dbReference type="Pfam" id="PF01030">
    <property type="entry name" value="Recep_L_domain"/>
    <property type="match status" value="2"/>
</dbReference>
<evidence type="ECO:0000256" key="4">
    <source>
        <dbReference type="ARBA" id="ARBA00022729"/>
    </source>
</evidence>
<dbReference type="EMBL" id="MQUA01000004">
    <property type="protein sequence ID" value="PQB08981.1"/>
    <property type="molecule type" value="Genomic_DNA"/>
</dbReference>
<dbReference type="GO" id="GO:0030313">
    <property type="term" value="C:cell envelope"/>
    <property type="evidence" value="ECO:0007669"/>
    <property type="project" value="UniProtKB-SubCell"/>
</dbReference>
<comment type="caution">
    <text evidence="7">The sequence shown here is derived from an EMBL/GenBank/DDBJ whole genome shotgun (WGS) entry which is preliminary data.</text>
</comment>
<evidence type="ECO:0000256" key="1">
    <source>
        <dbReference type="ARBA" id="ARBA00004191"/>
    </source>
</evidence>
<dbReference type="SUPFAM" id="SSF52058">
    <property type="entry name" value="L domain-like"/>
    <property type="match status" value="2"/>
</dbReference>
<dbReference type="PANTHER" id="PTHR31018">
    <property type="entry name" value="SPORULATION-SPECIFIC PROTEIN-RELATED"/>
    <property type="match status" value="1"/>
</dbReference>
<dbReference type="Proteomes" id="UP000239522">
    <property type="component" value="Unassembled WGS sequence"/>
</dbReference>
<dbReference type="Gene3D" id="2.60.40.10">
    <property type="entry name" value="Immunoglobulins"/>
    <property type="match status" value="1"/>
</dbReference>
<dbReference type="PROSITE" id="PS50853">
    <property type="entry name" value="FN3"/>
    <property type="match status" value="1"/>
</dbReference>
<name>A0A2S7L264_9FLAO</name>
<dbReference type="InterPro" id="IPR003961">
    <property type="entry name" value="FN3_dom"/>
</dbReference>
<dbReference type="SUPFAM" id="SSF49265">
    <property type="entry name" value="Fibronectin type III"/>
    <property type="match status" value="1"/>
</dbReference>
<dbReference type="InterPro" id="IPR051648">
    <property type="entry name" value="CWI-Assembly_Regulator"/>
</dbReference>
<evidence type="ECO:0000256" key="5">
    <source>
        <dbReference type="ARBA" id="ARBA00023180"/>
    </source>
</evidence>
<protein>
    <recommendedName>
        <fullName evidence="6">Fibronectin type-III domain-containing protein</fullName>
    </recommendedName>
</protein>
<dbReference type="AlphaFoldDB" id="A0A2S7L264"/>
<evidence type="ECO:0000259" key="6">
    <source>
        <dbReference type="PROSITE" id="PS50853"/>
    </source>
</evidence>
<evidence type="ECO:0000313" key="7">
    <source>
        <dbReference type="EMBL" id="PQB08981.1"/>
    </source>
</evidence>
<keyword evidence="8" id="KW-1185">Reference proteome</keyword>
<keyword evidence="3" id="KW-0964">Secreted</keyword>
<evidence type="ECO:0000313" key="8">
    <source>
        <dbReference type="Proteomes" id="UP000239522"/>
    </source>
</evidence>
<dbReference type="CDD" id="cd00063">
    <property type="entry name" value="FN3"/>
    <property type="match status" value="1"/>
</dbReference>
<sequence length="443" mass="48460">MKNFIKIYKYALFLSIILLGCNDDEIVLEKKDALKNLTAISKIEAVTLQWDLPLDGVNNYIITYTPGDESLLVNDGTMNEITIENLESDVEYTFTISWLDNQLMASKTVSVSETPKIRPPGTYSGDLIIGNQSDLDIIELANQAALEVIDGNLKIISDGSDNTFDLSKLKDLKRVIGTIEIMNNPILSNLSNLSELTIIEGGKITIENNRNLVNFCGLSNVPSSINSTISGNGFNPTFTDIKSGNCKTDDLIYIDFPRFNTQAEVDALPDGITHFPGELIIGLDASTNDITDLSKFSKLRRIEGRLIIQRSPLLTDLTGFHSLEFIGATPSDELVIRQMDGLVTLDGLQALIHVGRRIGIRENPVLQTLEGINSIRSIGENKINIGACGSANSGNPQLTDYCALTGIIERFTIPVLELGGSCIDSYSSFNPSFQDILDGNCKN</sequence>
<keyword evidence="4" id="KW-0732">Signal</keyword>
<accession>A0A2S7L264</accession>
<dbReference type="InterPro" id="IPR036116">
    <property type="entry name" value="FN3_sf"/>
</dbReference>
<comment type="subcellular location">
    <subcellularLocation>
        <location evidence="1">Secreted</location>
        <location evidence="1">Cell wall</location>
    </subcellularLocation>
</comment>
<evidence type="ECO:0000256" key="2">
    <source>
        <dbReference type="ARBA" id="ARBA00022512"/>
    </source>
</evidence>
<dbReference type="Gene3D" id="3.80.20.20">
    <property type="entry name" value="Receptor L-domain"/>
    <property type="match status" value="2"/>
</dbReference>
<feature type="domain" description="Fibronectin type-III" evidence="6">
    <location>
        <begin position="30"/>
        <end position="120"/>
    </location>
</feature>
<keyword evidence="5" id="KW-0325">Glycoprotein</keyword>
<dbReference type="InterPro" id="IPR013783">
    <property type="entry name" value="Ig-like_fold"/>
</dbReference>
<gene>
    <name evidence="7" type="ORF">BST83_01110</name>
</gene>
<proteinExistence type="predicted"/>
<dbReference type="OrthoDB" id="1190870at2"/>
<reference evidence="7 8" key="1">
    <citation type="submission" date="2016-11" db="EMBL/GenBank/DDBJ databases">
        <title>Trade-off between light-utilization and light-protection in marine flavobacteria.</title>
        <authorList>
            <person name="Kumagai Y."/>
        </authorList>
    </citation>
    <scope>NUCLEOTIDE SEQUENCE [LARGE SCALE GENOMIC DNA]</scope>
    <source>
        <strain evidence="7 8">ATCC 700397</strain>
    </source>
</reference>
<dbReference type="RefSeq" id="WP_104808197.1">
    <property type="nucleotide sequence ID" value="NZ_MQUA01000004.1"/>
</dbReference>
<keyword evidence="2" id="KW-0134">Cell wall</keyword>